<protein>
    <recommendedName>
        <fullName evidence="6">SURF1-like protein</fullName>
    </recommendedName>
</protein>
<evidence type="ECO:0000256" key="6">
    <source>
        <dbReference type="RuleBase" id="RU363076"/>
    </source>
</evidence>
<comment type="caution">
    <text evidence="6">Lacks conserved residue(s) required for the propagation of feature annotation.</text>
</comment>
<keyword evidence="8" id="KW-1185">Reference proteome</keyword>
<evidence type="ECO:0000256" key="1">
    <source>
        <dbReference type="ARBA" id="ARBA00004370"/>
    </source>
</evidence>
<keyword evidence="4 6" id="KW-1133">Transmembrane helix</keyword>
<dbReference type="STRING" id="637679.GCA_001550055_03528"/>
<gene>
    <name evidence="7" type="ORF">SAMN04488071_2362</name>
</gene>
<comment type="subcellular location">
    <subcellularLocation>
        <location evidence="6">Cell membrane</location>
        <topology evidence="6">Multi-pass membrane protein</topology>
    </subcellularLocation>
    <subcellularLocation>
        <location evidence="1">Membrane</location>
    </subcellularLocation>
</comment>
<dbReference type="PANTHER" id="PTHR23427:SF2">
    <property type="entry name" value="SURFEIT LOCUS PROTEIN 1"/>
    <property type="match status" value="1"/>
</dbReference>
<sequence>MPKGFRPGLPLTICAQLGMIVLVGLGTWQARKVGPKTDLLASIEAGLAAAPIQLPVHLDDPTTLNYHRVAFAGTVLDRAPVKVFATSLSGKSGYHIYAPVRKHHGMVVAVNFGWVPFHQKEMPALPSGDITVTGVLRTSATPGSMTPPNDAAGGNWFTADVHEMAAHWGLRTKEYYHFRVFSDHVGAADALPQGGQVRVDIPNDHLQYAITWYGLALTLLGVYIAFGFKRGREG</sequence>
<keyword evidence="3 6" id="KW-0812">Transmembrane</keyword>
<feature type="transmembrane region" description="Helical" evidence="6">
    <location>
        <begin position="210"/>
        <end position="228"/>
    </location>
</feature>
<evidence type="ECO:0000256" key="4">
    <source>
        <dbReference type="ARBA" id="ARBA00022989"/>
    </source>
</evidence>
<dbReference type="PANTHER" id="PTHR23427">
    <property type="entry name" value="SURFEIT LOCUS PROTEIN"/>
    <property type="match status" value="1"/>
</dbReference>
<keyword evidence="6" id="KW-1003">Cell membrane</keyword>
<dbReference type="AlphaFoldDB" id="A0A1G7B5D0"/>
<organism evidence="7 8">
    <name type="scientific">Kordiimonas lacus</name>
    <dbReference type="NCBI Taxonomy" id="637679"/>
    <lineage>
        <taxon>Bacteria</taxon>
        <taxon>Pseudomonadati</taxon>
        <taxon>Pseudomonadota</taxon>
        <taxon>Alphaproteobacteria</taxon>
        <taxon>Kordiimonadales</taxon>
        <taxon>Kordiimonadaceae</taxon>
        <taxon>Kordiimonas</taxon>
    </lineage>
</organism>
<evidence type="ECO:0000256" key="3">
    <source>
        <dbReference type="ARBA" id="ARBA00022692"/>
    </source>
</evidence>
<dbReference type="RefSeq" id="WP_068307409.1">
    <property type="nucleotide sequence ID" value="NZ_LRUA01000007.1"/>
</dbReference>
<comment type="similarity">
    <text evidence="2 6">Belongs to the SURF1 family.</text>
</comment>
<reference evidence="7 8" key="1">
    <citation type="submission" date="2016-10" db="EMBL/GenBank/DDBJ databases">
        <authorList>
            <person name="de Groot N.N."/>
        </authorList>
    </citation>
    <scope>NUCLEOTIDE SEQUENCE [LARGE SCALE GENOMIC DNA]</scope>
    <source>
        <strain evidence="7 8">CGMCC 1.9109</strain>
    </source>
</reference>
<dbReference type="InterPro" id="IPR045214">
    <property type="entry name" value="Surf1/Surf4"/>
</dbReference>
<dbReference type="InterPro" id="IPR002994">
    <property type="entry name" value="Surf1/Shy1"/>
</dbReference>
<dbReference type="GO" id="GO:0005886">
    <property type="term" value="C:plasma membrane"/>
    <property type="evidence" value="ECO:0007669"/>
    <property type="project" value="UniProtKB-SubCell"/>
</dbReference>
<evidence type="ECO:0000256" key="5">
    <source>
        <dbReference type="ARBA" id="ARBA00023136"/>
    </source>
</evidence>
<dbReference type="Pfam" id="PF02104">
    <property type="entry name" value="SURF1"/>
    <property type="match status" value="1"/>
</dbReference>
<name>A0A1G7B5D0_9PROT</name>
<keyword evidence="5 6" id="KW-0472">Membrane</keyword>
<evidence type="ECO:0000313" key="8">
    <source>
        <dbReference type="Proteomes" id="UP000183685"/>
    </source>
</evidence>
<proteinExistence type="inferred from homology"/>
<dbReference type="EMBL" id="FNAK01000005">
    <property type="protein sequence ID" value="SDE22057.1"/>
    <property type="molecule type" value="Genomic_DNA"/>
</dbReference>
<accession>A0A1G7B5D0</accession>
<dbReference type="Proteomes" id="UP000183685">
    <property type="component" value="Unassembled WGS sequence"/>
</dbReference>
<evidence type="ECO:0000256" key="2">
    <source>
        <dbReference type="ARBA" id="ARBA00007165"/>
    </source>
</evidence>
<dbReference type="PROSITE" id="PS50895">
    <property type="entry name" value="SURF1"/>
    <property type="match status" value="1"/>
</dbReference>
<dbReference type="CDD" id="cd06662">
    <property type="entry name" value="SURF1"/>
    <property type="match status" value="1"/>
</dbReference>
<evidence type="ECO:0000313" key="7">
    <source>
        <dbReference type="EMBL" id="SDE22057.1"/>
    </source>
</evidence>